<dbReference type="EMBL" id="JAUIZM010000001">
    <property type="protein sequence ID" value="KAK1400779.1"/>
    <property type="molecule type" value="Genomic_DNA"/>
</dbReference>
<protein>
    <submittedName>
        <fullName evidence="1">Uncharacterized protein</fullName>
    </submittedName>
</protein>
<reference evidence="1" key="2">
    <citation type="submission" date="2023-05" db="EMBL/GenBank/DDBJ databases">
        <authorList>
            <person name="Schelkunov M.I."/>
        </authorList>
    </citation>
    <scope>NUCLEOTIDE SEQUENCE</scope>
    <source>
        <strain evidence="1">Hsosn_3</strain>
        <tissue evidence="1">Leaf</tissue>
    </source>
</reference>
<comment type="caution">
    <text evidence="1">The sequence shown here is derived from an EMBL/GenBank/DDBJ whole genome shotgun (WGS) entry which is preliminary data.</text>
</comment>
<dbReference type="AlphaFoldDB" id="A0AAD8JB48"/>
<evidence type="ECO:0000313" key="1">
    <source>
        <dbReference type="EMBL" id="KAK1400779.1"/>
    </source>
</evidence>
<proteinExistence type="predicted"/>
<gene>
    <name evidence="1" type="ORF">POM88_000384</name>
</gene>
<organism evidence="1 2">
    <name type="scientific">Heracleum sosnowskyi</name>
    <dbReference type="NCBI Taxonomy" id="360622"/>
    <lineage>
        <taxon>Eukaryota</taxon>
        <taxon>Viridiplantae</taxon>
        <taxon>Streptophyta</taxon>
        <taxon>Embryophyta</taxon>
        <taxon>Tracheophyta</taxon>
        <taxon>Spermatophyta</taxon>
        <taxon>Magnoliopsida</taxon>
        <taxon>eudicotyledons</taxon>
        <taxon>Gunneridae</taxon>
        <taxon>Pentapetalae</taxon>
        <taxon>asterids</taxon>
        <taxon>campanulids</taxon>
        <taxon>Apiales</taxon>
        <taxon>Apiaceae</taxon>
        <taxon>Apioideae</taxon>
        <taxon>apioid superclade</taxon>
        <taxon>Tordylieae</taxon>
        <taxon>Tordyliinae</taxon>
        <taxon>Heracleum</taxon>
    </lineage>
</organism>
<dbReference type="Proteomes" id="UP001237642">
    <property type="component" value="Unassembled WGS sequence"/>
</dbReference>
<name>A0AAD8JB48_9APIA</name>
<accession>A0AAD8JB48</accession>
<reference evidence="1" key="1">
    <citation type="submission" date="2023-02" db="EMBL/GenBank/DDBJ databases">
        <title>Genome of toxic invasive species Heracleum sosnowskyi carries increased number of genes despite the absence of recent whole-genome duplications.</title>
        <authorList>
            <person name="Schelkunov M."/>
            <person name="Shtratnikova V."/>
            <person name="Makarenko M."/>
            <person name="Klepikova A."/>
            <person name="Omelchenko D."/>
            <person name="Novikova G."/>
            <person name="Obukhova E."/>
            <person name="Bogdanov V."/>
            <person name="Penin A."/>
            <person name="Logacheva M."/>
        </authorList>
    </citation>
    <scope>NUCLEOTIDE SEQUENCE</scope>
    <source>
        <strain evidence="1">Hsosn_3</strain>
        <tissue evidence="1">Leaf</tissue>
    </source>
</reference>
<keyword evidence="2" id="KW-1185">Reference proteome</keyword>
<sequence length="109" mass="12919">MFSGANGWRMQITLPDGKIKMITSQFLRNRSLTELYVLNLNVVKEFRLNPDNEILVEYLDELIEENDVEVHERPYQIKYYRNKIVQSLDLTMIGYSNTRLDIYVLLKAC</sequence>
<evidence type="ECO:0000313" key="2">
    <source>
        <dbReference type="Proteomes" id="UP001237642"/>
    </source>
</evidence>